<dbReference type="STRING" id="645991.Sgly_1694"/>
<feature type="domain" description="PDZ" evidence="1">
    <location>
        <begin position="1"/>
        <end position="41"/>
    </location>
</feature>
<dbReference type="InterPro" id="IPR045375">
    <property type="entry name" value="Put_radical_SAM-like_N"/>
</dbReference>
<dbReference type="SUPFAM" id="SSF50156">
    <property type="entry name" value="PDZ domain-like"/>
    <property type="match status" value="1"/>
</dbReference>
<dbReference type="InterPro" id="IPR007549">
    <property type="entry name" value="DUF512"/>
</dbReference>
<gene>
    <name evidence="2" type="ordered locus">Sgly_1694</name>
</gene>
<dbReference type="SUPFAM" id="SSF102114">
    <property type="entry name" value="Radical SAM enzymes"/>
    <property type="match status" value="1"/>
</dbReference>
<keyword evidence="3" id="KW-1185">Reference proteome</keyword>
<dbReference type="Pfam" id="PF04459">
    <property type="entry name" value="DUF512"/>
    <property type="match status" value="1"/>
</dbReference>
<accession>F0SYV4</accession>
<name>F0SYV4_SYNGF</name>
<dbReference type="EMBL" id="CP002547">
    <property type="protein sequence ID" value="ADY55991.1"/>
    <property type="molecule type" value="Genomic_DNA"/>
</dbReference>
<dbReference type="InterPro" id="IPR001478">
    <property type="entry name" value="PDZ"/>
</dbReference>
<dbReference type="Pfam" id="PF17820">
    <property type="entry name" value="PDZ_6"/>
    <property type="match status" value="1"/>
</dbReference>
<reference evidence="3" key="2">
    <citation type="submission" date="2011-02" db="EMBL/GenBank/DDBJ databases">
        <title>The complete genome of Syntrophobotulus glycolicus DSM 8271.</title>
        <authorList>
            <person name="Lucas S."/>
            <person name="Copeland A."/>
            <person name="Lapidus A."/>
            <person name="Bruce D."/>
            <person name="Goodwin L."/>
            <person name="Pitluck S."/>
            <person name="Kyrpides N."/>
            <person name="Mavromatis K."/>
            <person name="Pagani I."/>
            <person name="Ivanova N."/>
            <person name="Mikhailova N."/>
            <person name="Chertkov O."/>
            <person name="Held B."/>
            <person name="Detter J.C."/>
            <person name="Tapia R."/>
            <person name="Han C."/>
            <person name="Land M."/>
            <person name="Hauser L."/>
            <person name="Markowitz V."/>
            <person name="Cheng J.-F."/>
            <person name="Hugenholtz P."/>
            <person name="Woyke T."/>
            <person name="Wu D."/>
            <person name="Spring S."/>
            <person name="Schroeder M."/>
            <person name="Brambilla E."/>
            <person name="Klenk H.-P."/>
            <person name="Eisen J.A."/>
        </authorList>
    </citation>
    <scope>NUCLEOTIDE SEQUENCE [LARGE SCALE GENOMIC DNA]</scope>
    <source>
        <strain evidence="3">DSM 8271 / FlGlyR</strain>
    </source>
</reference>
<evidence type="ECO:0000313" key="2">
    <source>
        <dbReference type="EMBL" id="ADY55991.1"/>
    </source>
</evidence>
<organism evidence="2 3">
    <name type="scientific">Syntrophobotulus glycolicus (strain DSM 8271 / FlGlyR)</name>
    <dbReference type="NCBI Taxonomy" id="645991"/>
    <lineage>
        <taxon>Bacteria</taxon>
        <taxon>Bacillati</taxon>
        <taxon>Bacillota</taxon>
        <taxon>Clostridia</taxon>
        <taxon>Eubacteriales</taxon>
        <taxon>Desulfitobacteriaceae</taxon>
        <taxon>Syntrophobotulus</taxon>
    </lineage>
</organism>
<dbReference type="HOGENOM" id="CLU_037396_0_0_9"/>
<dbReference type="Gene3D" id="2.30.42.10">
    <property type="match status" value="1"/>
</dbReference>
<reference evidence="2 3" key="1">
    <citation type="journal article" date="2011" name="Stand. Genomic Sci.">
        <title>Complete genome sequence of Syntrophobotulus glycolicus type strain (FlGlyR).</title>
        <authorList>
            <person name="Han C."/>
            <person name="Mwirichia R."/>
            <person name="Chertkov O."/>
            <person name="Held B."/>
            <person name="Lapidus A."/>
            <person name="Nolan M."/>
            <person name="Lucas S."/>
            <person name="Hammon N."/>
            <person name="Deshpande S."/>
            <person name="Cheng J.F."/>
            <person name="Tapia R."/>
            <person name="Goodwin L."/>
            <person name="Pitluck S."/>
            <person name="Huntemann M."/>
            <person name="Liolios K."/>
            <person name="Ivanova N."/>
            <person name="Pagani I."/>
            <person name="Mavromatis K."/>
            <person name="Ovchinikova G."/>
            <person name="Pati A."/>
            <person name="Chen A."/>
            <person name="Palaniappan K."/>
            <person name="Land M."/>
            <person name="Hauser L."/>
            <person name="Brambilla E.M."/>
            <person name="Rohde M."/>
            <person name="Spring S."/>
            <person name="Sikorski J."/>
            <person name="Goker M."/>
            <person name="Woyke T."/>
            <person name="Bristow J."/>
            <person name="Eisen J.A."/>
            <person name="Markowitz V."/>
            <person name="Hugenholtz P."/>
            <person name="Kyrpides N.C."/>
            <person name="Klenk H.P."/>
            <person name="Detter J.C."/>
        </authorList>
    </citation>
    <scope>NUCLEOTIDE SEQUENCE [LARGE SCALE GENOMIC DNA]</scope>
    <source>
        <strain evidence="3">DSM 8271 / FlGlyR</strain>
    </source>
</reference>
<dbReference type="InterPro" id="IPR013785">
    <property type="entry name" value="Aldolase_TIM"/>
</dbReference>
<evidence type="ECO:0000259" key="1">
    <source>
        <dbReference type="PROSITE" id="PS50106"/>
    </source>
</evidence>
<evidence type="ECO:0000313" key="3">
    <source>
        <dbReference type="Proteomes" id="UP000007488"/>
    </source>
</evidence>
<dbReference type="InterPro" id="IPR058240">
    <property type="entry name" value="rSAM_sf"/>
</dbReference>
<dbReference type="KEGG" id="sgy:Sgly_1694"/>
<sequence length="445" mass="50137">MNSMNNYLTVSSVRSGSIASEMEIEPGDRILHINGSFIDDILDFQYQIADEQFTVFIQKINGEIWELDIEKEPGEDLGIELGQVSAQGLKRCRNNCVFCFVRQMPQGLRKSLYDKDDDYRLSVTQGSYITLSNLTEKDFLRILRLHISPLYLSVHAWNPAARKKLMKNSRAALLPEQIQRLVEGRITLHTQIVLVPGYNDGEILWDTVNHLAELYPSVQSVGVVPVGLTKFREGLPLLRTVTRKEAEMILEEGTKLQETLRQRTGKSLVYFSDEFYVLAGKKFPDRKLYDDFPQIENGIGMASKFQSELAKLWSQIPPKIAGKRIHLITGVSAASFFRSLAADLSFVQGLELIVHEIKNVFFGETVTVAGLLTAGDIAGQVGNIEGEEFLVPRVMLKADCHLFLDDYDIKWLERKINGKAVIVENKGLSFLQAIFGRDFGGADNE</sequence>
<dbReference type="eggNOG" id="COG1625">
    <property type="taxonomic scope" value="Bacteria"/>
</dbReference>
<dbReference type="InterPro" id="IPR041489">
    <property type="entry name" value="PDZ_6"/>
</dbReference>
<dbReference type="Proteomes" id="UP000007488">
    <property type="component" value="Chromosome"/>
</dbReference>
<dbReference type="Gene3D" id="3.20.20.70">
    <property type="entry name" value="Aldolase class I"/>
    <property type="match status" value="1"/>
</dbReference>
<dbReference type="PROSITE" id="PS50106">
    <property type="entry name" value="PDZ"/>
    <property type="match status" value="1"/>
</dbReference>
<dbReference type="Pfam" id="PF19238">
    <property type="entry name" value="Radical_SAM_2"/>
    <property type="match status" value="1"/>
</dbReference>
<proteinExistence type="predicted"/>
<dbReference type="InterPro" id="IPR036034">
    <property type="entry name" value="PDZ_sf"/>
</dbReference>
<protein>
    <recommendedName>
        <fullName evidence="1">PDZ domain-containing protein</fullName>
    </recommendedName>
</protein>
<dbReference type="AlphaFoldDB" id="F0SYV4"/>